<feature type="transmembrane region" description="Helical" evidence="6">
    <location>
        <begin position="56"/>
        <end position="79"/>
    </location>
</feature>
<keyword evidence="4 6" id="KW-1133">Transmembrane helix</keyword>
<dbReference type="Pfam" id="PF06140">
    <property type="entry name" value="Ifi-6-16"/>
    <property type="match status" value="1"/>
</dbReference>
<evidence type="ECO:0000313" key="8">
    <source>
        <dbReference type="Proteomes" id="UP000198287"/>
    </source>
</evidence>
<evidence type="ECO:0000256" key="6">
    <source>
        <dbReference type="SAM" id="Phobius"/>
    </source>
</evidence>
<evidence type="ECO:0000256" key="4">
    <source>
        <dbReference type="ARBA" id="ARBA00022989"/>
    </source>
</evidence>
<name>A0A226F139_FOLCA</name>
<reference evidence="7 8" key="1">
    <citation type="submission" date="2015-12" db="EMBL/GenBank/DDBJ databases">
        <title>The genome of Folsomia candida.</title>
        <authorList>
            <person name="Faddeeva A."/>
            <person name="Derks M.F."/>
            <person name="Anvar Y."/>
            <person name="Smit S."/>
            <person name="Van Straalen N."/>
            <person name="Roelofs D."/>
        </authorList>
    </citation>
    <scope>NUCLEOTIDE SEQUENCE [LARGE SCALE GENOMIC DNA]</scope>
    <source>
        <strain evidence="7 8">VU population</strain>
        <tissue evidence="7">Whole body</tissue>
    </source>
</reference>
<dbReference type="AlphaFoldDB" id="A0A226F139"/>
<keyword evidence="3 6" id="KW-0812">Transmembrane</keyword>
<evidence type="ECO:0000256" key="2">
    <source>
        <dbReference type="ARBA" id="ARBA00007262"/>
    </source>
</evidence>
<evidence type="ECO:0000313" key="7">
    <source>
        <dbReference type="EMBL" id="OXA63147.1"/>
    </source>
</evidence>
<dbReference type="EMBL" id="LNIX01000001">
    <property type="protein sequence ID" value="OXA63147.1"/>
    <property type="molecule type" value="Genomic_DNA"/>
</dbReference>
<dbReference type="OrthoDB" id="440424at2759"/>
<keyword evidence="5 6" id="KW-0472">Membrane</keyword>
<dbReference type="Gene3D" id="6.10.110.10">
    <property type="match status" value="1"/>
</dbReference>
<dbReference type="Proteomes" id="UP000198287">
    <property type="component" value="Unassembled WGS sequence"/>
</dbReference>
<evidence type="ECO:0000256" key="1">
    <source>
        <dbReference type="ARBA" id="ARBA00004141"/>
    </source>
</evidence>
<protein>
    <submittedName>
        <fullName evidence="7">Interferon alpha-inducible protein 27, mitochondrial</fullName>
    </submittedName>
</protein>
<dbReference type="InterPro" id="IPR038213">
    <property type="entry name" value="IFI6/IFI27-like_sf"/>
</dbReference>
<keyword evidence="8" id="KW-1185">Reference proteome</keyword>
<evidence type="ECO:0000256" key="3">
    <source>
        <dbReference type="ARBA" id="ARBA00022692"/>
    </source>
</evidence>
<comment type="caution">
    <text evidence="7">The sequence shown here is derived from an EMBL/GenBank/DDBJ whole genome shotgun (WGS) entry which is preliminary data.</text>
</comment>
<dbReference type="PANTHER" id="PTHR16932">
    <property type="entry name" value="INTERFERON ALPHA-INDUCIBLE PROTEIN 27"/>
    <property type="match status" value="1"/>
</dbReference>
<proteinExistence type="inferred from homology"/>
<dbReference type="InterPro" id="IPR009311">
    <property type="entry name" value="IFI6/IFI27-like"/>
</dbReference>
<comment type="subcellular location">
    <subcellularLocation>
        <location evidence="1">Membrane</location>
        <topology evidence="1">Multi-pass membrane protein</topology>
    </subcellularLocation>
</comment>
<dbReference type="GO" id="GO:0016020">
    <property type="term" value="C:membrane"/>
    <property type="evidence" value="ECO:0007669"/>
    <property type="project" value="UniProtKB-SubCell"/>
</dbReference>
<gene>
    <name evidence="7" type="ORF">Fcan01_00634</name>
</gene>
<accession>A0A226F139</accession>
<organism evidence="7 8">
    <name type="scientific">Folsomia candida</name>
    <name type="common">Springtail</name>
    <dbReference type="NCBI Taxonomy" id="158441"/>
    <lineage>
        <taxon>Eukaryota</taxon>
        <taxon>Metazoa</taxon>
        <taxon>Ecdysozoa</taxon>
        <taxon>Arthropoda</taxon>
        <taxon>Hexapoda</taxon>
        <taxon>Collembola</taxon>
        <taxon>Entomobryomorpha</taxon>
        <taxon>Isotomoidea</taxon>
        <taxon>Isotomidae</taxon>
        <taxon>Proisotominae</taxon>
        <taxon>Folsomia</taxon>
    </lineage>
</organism>
<evidence type="ECO:0000256" key="5">
    <source>
        <dbReference type="ARBA" id="ARBA00023136"/>
    </source>
</evidence>
<feature type="transmembrane region" description="Helical" evidence="6">
    <location>
        <begin position="121"/>
        <end position="148"/>
    </location>
</feature>
<dbReference type="PANTHER" id="PTHR16932:SF18">
    <property type="entry name" value="INTERFERON, ALPHA-INDUCIBLE PROTEIN 27-LIKE 2"/>
    <property type="match status" value="1"/>
</dbReference>
<comment type="similarity">
    <text evidence="2">Belongs to the IFI6/IFI27 family.</text>
</comment>
<sequence>MCVSTVSLRNELCTPIPLALHHQLDANQVAIILSNLHFSNAFSIRKFVEASKKGGIILGSAAAATFAVPLLGAAGLMAAGFGTSGIVAGSLAAAWQSTMGGIVAAGSAFSTFQSIGATGGLIFGPLGVVVGLTAGGIAGGIATAVILLKKKKPEYFKLIYLHV</sequence>